<evidence type="ECO:0000256" key="6">
    <source>
        <dbReference type="PIRNR" id="PIRNR002854"/>
    </source>
</evidence>
<dbReference type="PANTHER" id="PTHR30429">
    <property type="entry name" value="D-METHIONINE-BINDING LIPOPROTEIN METQ"/>
    <property type="match status" value="1"/>
</dbReference>
<proteinExistence type="inferred from homology"/>
<comment type="subcellular location">
    <subcellularLocation>
        <location evidence="1">Membrane</location>
        <topology evidence="1">Lipid-anchor</topology>
    </subcellularLocation>
</comment>
<accession>A0A7G9WA19</accession>
<keyword evidence="5 6" id="KW-0449">Lipoprotein</keyword>
<gene>
    <name evidence="9" type="ORF">HYG86_12505</name>
</gene>
<dbReference type="GO" id="GO:0016020">
    <property type="term" value="C:membrane"/>
    <property type="evidence" value="ECO:0007669"/>
    <property type="project" value="UniProtKB-SubCell"/>
</dbReference>
<evidence type="ECO:0000256" key="2">
    <source>
        <dbReference type="ARBA" id="ARBA00022729"/>
    </source>
</evidence>
<organism evidence="9 10">
    <name type="scientific">Alkalicella caledoniensis</name>
    <dbReference type="NCBI Taxonomy" id="2731377"/>
    <lineage>
        <taxon>Bacteria</taxon>
        <taxon>Bacillati</taxon>
        <taxon>Bacillota</taxon>
        <taxon>Clostridia</taxon>
        <taxon>Eubacteriales</taxon>
        <taxon>Proteinivoracaceae</taxon>
        <taxon>Alkalicella</taxon>
    </lineage>
</organism>
<feature type="chain" id="PRO_5038425139" description="Lipoprotein" evidence="8">
    <location>
        <begin position="22"/>
        <end position="265"/>
    </location>
</feature>
<evidence type="ECO:0000256" key="5">
    <source>
        <dbReference type="ARBA" id="ARBA00023288"/>
    </source>
</evidence>
<keyword evidence="4" id="KW-0564">Palmitate</keyword>
<dbReference type="AlphaFoldDB" id="A0A7G9WA19"/>
<evidence type="ECO:0000313" key="10">
    <source>
        <dbReference type="Proteomes" id="UP000516160"/>
    </source>
</evidence>
<dbReference type="PANTHER" id="PTHR30429:SF1">
    <property type="entry name" value="D-METHIONINE-BINDING LIPOPROTEIN METQ-RELATED"/>
    <property type="match status" value="1"/>
</dbReference>
<dbReference type="NCBIfam" id="TIGR00363">
    <property type="entry name" value="MetQ/NlpA family lipoprotein"/>
    <property type="match status" value="1"/>
</dbReference>
<feature type="signal peptide" evidence="8">
    <location>
        <begin position="1"/>
        <end position="21"/>
    </location>
</feature>
<dbReference type="SUPFAM" id="SSF53850">
    <property type="entry name" value="Periplasmic binding protein-like II"/>
    <property type="match status" value="1"/>
</dbReference>
<dbReference type="PIRSF" id="PIRSF002854">
    <property type="entry name" value="MetQ"/>
    <property type="match status" value="1"/>
</dbReference>
<evidence type="ECO:0000256" key="4">
    <source>
        <dbReference type="ARBA" id="ARBA00023139"/>
    </source>
</evidence>
<protein>
    <recommendedName>
        <fullName evidence="6">Lipoprotein</fullName>
    </recommendedName>
</protein>
<keyword evidence="10" id="KW-1185">Reference proteome</keyword>
<evidence type="ECO:0000256" key="1">
    <source>
        <dbReference type="ARBA" id="ARBA00004635"/>
    </source>
</evidence>
<evidence type="ECO:0000256" key="8">
    <source>
        <dbReference type="SAM" id="SignalP"/>
    </source>
</evidence>
<sequence length="265" mass="29489">MKKIIGIVLSLIILLGLTACGSNNDSENTLVIGVTGGPHEEIGKKIKEIAAKEDLEIKLVVFNEYVQPNIQLHEKQLDVNIFQHQPYLDQFNKDRNYNIVSIASTINFPMGVYSNKLESLDELVTGDKIGLPNDLTNQGRALILFESAGIIKLKEGTGIGATVRDIAENPKNLEFIELDAPIILRTLPDLAVAAINTNFIIEAGMNPVRDSIFIEPQDSPWVNVIATRPELKDDARVKRLIEIYHSEEIRDFIWEAFDGSIVPGF</sequence>
<keyword evidence="3" id="KW-0472">Membrane</keyword>
<dbReference type="EMBL" id="CP058559">
    <property type="protein sequence ID" value="QNO15531.1"/>
    <property type="molecule type" value="Genomic_DNA"/>
</dbReference>
<feature type="lipid moiety-binding region" description="S-diacylglycerol cysteine" evidence="7">
    <location>
        <position position="20"/>
    </location>
</feature>
<dbReference type="RefSeq" id="WP_213165903.1">
    <property type="nucleotide sequence ID" value="NZ_CP058559.1"/>
</dbReference>
<dbReference type="InterPro" id="IPR004872">
    <property type="entry name" value="Lipoprotein_NlpA"/>
</dbReference>
<evidence type="ECO:0000256" key="7">
    <source>
        <dbReference type="PIRSR" id="PIRSR002854-1"/>
    </source>
</evidence>
<keyword evidence="2 8" id="KW-0732">Signal</keyword>
<dbReference type="Pfam" id="PF03180">
    <property type="entry name" value="Lipoprotein_9"/>
    <property type="match status" value="1"/>
</dbReference>
<dbReference type="Proteomes" id="UP000516160">
    <property type="component" value="Chromosome"/>
</dbReference>
<evidence type="ECO:0000256" key="3">
    <source>
        <dbReference type="ARBA" id="ARBA00023136"/>
    </source>
</evidence>
<dbReference type="KEGG" id="acae:HYG86_12505"/>
<name>A0A7G9WA19_ALKCA</name>
<comment type="similarity">
    <text evidence="6">Belongs to the nlpA lipoprotein family.</text>
</comment>
<dbReference type="Gene3D" id="3.40.190.10">
    <property type="entry name" value="Periplasmic binding protein-like II"/>
    <property type="match status" value="2"/>
</dbReference>
<reference evidence="9 10" key="1">
    <citation type="submission" date="2020-07" db="EMBL/GenBank/DDBJ databases">
        <title>Alkalicella. sp. LB2 genome.</title>
        <authorList>
            <person name="Postec A."/>
            <person name="Quemeneur M."/>
        </authorList>
    </citation>
    <scope>NUCLEOTIDE SEQUENCE [LARGE SCALE GENOMIC DNA]</scope>
    <source>
        <strain evidence="9 10">LB2</strain>
    </source>
</reference>
<evidence type="ECO:0000313" key="9">
    <source>
        <dbReference type="EMBL" id="QNO15531.1"/>
    </source>
</evidence>
<dbReference type="PROSITE" id="PS51257">
    <property type="entry name" value="PROKAR_LIPOPROTEIN"/>
    <property type="match status" value="1"/>
</dbReference>